<name>A0ACD2ZZM4_9AGAR</name>
<keyword evidence="2" id="KW-1185">Reference proteome</keyword>
<accession>A0ACD2ZZM4</accession>
<dbReference type="EMBL" id="ML209156">
    <property type="protein sequence ID" value="TFK58885.1"/>
    <property type="molecule type" value="Genomic_DNA"/>
</dbReference>
<evidence type="ECO:0000313" key="2">
    <source>
        <dbReference type="Proteomes" id="UP000308600"/>
    </source>
</evidence>
<proteinExistence type="predicted"/>
<gene>
    <name evidence="1" type="ORF">BDN72DRAFT_966221</name>
</gene>
<protein>
    <submittedName>
        <fullName evidence="1">Uncharacterized protein</fullName>
    </submittedName>
</protein>
<dbReference type="Proteomes" id="UP000308600">
    <property type="component" value="Unassembled WGS sequence"/>
</dbReference>
<organism evidence="1 2">
    <name type="scientific">Pluteus cervinus</name>
    <dbReference type="NCBI Taxonomy" id="181527"/>
    <lineage>
        <taxon>Eukaryota</taxon>
        <taxon>Fungi</taxon>
        <taxon>Dikarya</taxon>
        <taxon>Basidiomycota</taxon>
        <taxon>Agaricomycotina</taxon>
        <taxon>Agaricomycetes</taxon>
        <taxon>Agaricomycetidae</taxon>
        <taxon>Agaricales</taxon>
        <taxon>Pluteineae</taxon>
        <taxon>Pluteaceae</taxon>
        <taxon>Pluteus</taxon>
    </lineage>
</organism>
<sequence>MDSERVLVAVSRDKIDAEIAILKERIRALRTERNRLAPISRLPPNVLTEIFTWLQQLCFGQFYTLRAERLQKDALKWIIVTHISQHWRQIAFSSSSKSLWDVIAFTSTFRESRYATESFNRLGSKLPFYLIHDSWFKDPMLWAAIARECHRVRFLRDGVGSSVLVDFNQPMPLLEDVEIQCQFNRTCIISPFIISPSLRTLVLSRCDFTWYWPALPHLTTLEISEPIQKVSFDCFLVILFGSPRLEHLIIRHIFPTSLGSQPRDLSPVEPSPLLPRLSSLHAESHFSANLLPHLRFTDNFSIHLTDEGHITAGSVPLIMNTLKCILLESSKAIRHVHLRAQGLEYGCSLGLLHAEKWFIYLRLNPWHQGRQDFGSLAKSLSILPLDRMEELDTNVFDNPVLWKESNLGQLPSLRQLRLNGGAFLEYIAEDYEAYKKAHGQRSLSFTSVHDVDIRGTHFTLDLKNSVCDALAGRDRLGYRFKHFVVQFATREMAKASVKEFRKYVDHVSASVAMDRRTRMLEFHNSLSGEHR</sequence>
<evidence type="ECO:0000313" key="1">
    <source>
        <dbReference type="EMBL" id="TFK58885.1"/>
    </source>
</evidence>
<reference evidence="1 2" key="1">
    <citation type="journal article" date="2019" name="Nat. Ecol. Evol.">
        <title>Megaphylogeny resolves global patterns of mushroom evolution.</title>
        <authorList>
            <person name="Varga T."/>
            <person name="Krizsan K."/>
            <person name="Foldi C."/>
            <person name="Dima B."/>
            <person name="Sanchez-Garcia M."/>
            <person name="Sanchez-Ramirez S."/>
            <person name="Szollosi G.J."/>
            <person name="Szarkandi J.G."/>
            <person name="Papp V."/>
            <person name="Albert L."/>
            <person name="Andreopoulos W."/>
            <person name="Angelini C."/>
            <person name="Antonin V."/>
            <person name="Barry K.W."/>
            <person name="Bougher N.L."/>
            <person name="Buchanan P."/>
            <person name="Buyck B."/>
            <person name="Bense V."/>
            <person name="Catcheside P."/>
            <person name="Chovatia M."/>
            <person name="Cooper J."/>
            <person name="Damon W."/>
            <person name="Desjardin D."/>
            <person name="Finy P."/>
            <person name="Geml J."/>
            <person name="Haridas S."/>
            <person name="Hughes K."/>
            <person name="Justo A."/>
            <person name="Karasinski D."/>
            <person name="Kautmanova I."/>
            <person name="Kiss B."/>
            <person name="Kocsube S."/>
            <person name="Kotiranta H."/>
            <person name="LaButti K.M."/>
            <person name="Lechner B.E."/>
            <person name="Liimatainen K."/>
            <person name="Lipzen A."/>
            <person name="Lukacs Z."/>
            <person name="Mihaltcheva S."/>
            <person name="Morgado L.N."/>
            <person name="Niskanen T."/>
            <person name="Noordeloos M.E."/>
            <person name="Ohm R.A."/>
            <person name="Ortiz-Santana B."/>
            <person name="Ovrebo C."/>
            <person name="Racz N."/>
            <person name="Riley R."/>
            <person name="Savchenko A."/>
            <person name="Shiryaev A."/>
            <person name="Soop K."/>
            <person name="Spirin V."/>
            <person name="Szebenyi C."/>
            <person name="Tomsovsky M."/>
            <person name="Tulloss R.E."/>
            <person name="Uehling J."/>
            <person name="Grigoriev I.V."/>
            <person name="Vagvolgyi C."/>
            <person name="Papp T."/>
            <person name="Martin F.M."/>
            <person name="Miettinen O."/>
            <person name="Hibbett D.S."/>
            <person name="Nagy L.G."/>
        </authorList>
    </citation>
    <scope>NUCLEOTIDE SEQUENCE [LARGE SCALE GENOMIC DNA]</scope>
    <source>
        <strain evidence="1 2">NL-1719</strain>
    </source>
</reference>